<evidence type="ECO:0000256" key="1">
    <source>
        <dbReference type="SAM" id="Phobius"/>
    </source>
</evidence>
<feature type="transmembrane region" description="Helical" evidence="1">
    <location>
        <begin position="168"/>
        <end position="188"/>
    </location>
</feature>
<reference evidence="2 3" key="1">
    <citation type="submission" date="2020-07" db="EMBL/GenBank/DDBJ databases">
        <title>Comparative genomics of pyrophilous fungi reveals a link between fire events and developmental genes.</title>
        <authorList>
            <consortium name="DOE Joint Genome Institute"/>
            <person name="Steindorff A.S."/>
            <person name="Carver A."/>
            <person name="Calhoun S."/>
            <person name="Stillman K."/>
            <person name="Liu H."/>
            <person name="Lipzen A."/>
            <person name="Pangilinan J."/>
            <person name="Labutti K."/>
            <person name="Bruns T.D."/>
            <person name="Grigoriev I.V."/>
        </authorList>
    </citation>
    <scope>NUCLEOTIDE SEQUENCE [LARGE SCALE GENOMIC DNA]</scope>
    <source>
        <strain evidence="2 3">CBS 144469</strain>
    </source>
</reference>
<dbReference type="OrthoDB" id="2940333at2759"/>
<gene>
    <name evidence="2" type="ORF">DFP72DRAFT_523190</name>
</gene>
<organism evidence="2 3">
    <name type="scientific">Ephemerocybe angulata</name>
    <dbReference type="NCBI Taxonomy" id="980116"/>
    <lineage>
        <taxon>Eukaryota</taxon>
        <taxon>Fungi</taxon>
        <taxon>Dikarya</taxon>
        <taxon>Basidiomycota</taxon>
        <taxon>Agaricomycotina</taxon>
        <taxon>Agaricomycetes</taxon>
        <taxon>Agaricomycetidae</taxon>
        <taxon>Agaricales</taxon>
        <taxon>Agaricineae</taxon>
        <taxon>Psathyrellaceae</taxon>
        <taxon>Ephemerocybe</taxon>
    </lineage>
</organism>
<name>A0A8H6MEQ9_9AGAR</name>
<feature type="transmembrane region" description="Helical" evidence="1">
    <location>
        <begin position="77"/>
        <end position="96"/>
    </location>
</feature>
<dbReference type="AlphaFoldDB" id="A0A8H6MEQ9"/>
<protein>
    <submittedName>
        <fullName evidence="2">Uncharacterized protein</fullName>
    </submittedName>
</protein>
<feature type="transmembrane region" description="Helical" evidence="1">
    <location>
        <begin position="12"/>
        <end position="32"/>
    </location>
</feature>
<evidence type="ECO:0000313" key="3">
    <source>
        <dbReference type="Proteomes" id="UP000521943"/>
    </source>
</evidence>
<accession>A0A8H6MEQ9</accession>
<keyword evidence="1" id="KW-0812">Transmembrane</keyword>
<comment type="caution">
    <text evidence="2">The sequence shown here is derived from an EMBL/GenBank/DDBJ whole genome shotgun (WGS) entry which is preliminary data.</text>
</comment>
<feature type="transmembrane region" description="Helical" evidence="1">
    <location>
        <begin position="125"/>
        <end position="148"/>
    </location>
</feature>
<feature type="transmembrane region" description="Helical" evidence="1">
    <location>
        <begin position="44"/>
        <end position="65"/>
    </location>
</feature>
<keyword evidence="1" id="KW-1133">Transmembrane helix</keyword>
<sequence length="270" mass="30577">MWPAKFSIPKALFFVVRYYTIGNLILSTFTSYAMYDDTEECLEAYIRAAVSCTIVSIGAEIILFYRVHAFAGRSRNMAIFLTIVFCGVHSSGYYLLVRFLQSLRFQKWPFPNIPACMPVAGESDFLGGVFGTVLLSVSIVMTIMMFLVVRKHYDLNSTLLTTFYRDGIFYFVVFTVLSTVNIIISFAATGTYKGLLVEFSIDLHSILSTRMLLHLRSVVTSDEDEAGWTANWARRIDRTLVSSQSTARPEGSTSTTIFFRGWELQDMSRT</sequence>
<dbReference type="EMBL" id="JACGCI010000006">
    <property type="protein sequence ID" value="KAF6763084.1"/>
    <property type="molecule type" value="Genomic_DNA"/>
</dbReference>
<proteinExistence type="predicted"/>
<keyword evidence="3" id="KW-1185">Reference proteome</keyword>
<keyword evidence="1" id="KW-0472">Membrane</keyword>
<evidence type="ECO:0000313" key="2">
    <source>
        <dbReference type="EMBL" id="KAF6763084.1"/>
    </source>
</evidence>
<dbReference type="Proteomes" id="UP000521943">
    <property type="component" value="Unassembled WGS sequence"/>
</dbReference>